<protein>
    <submittedName>
        <fullName evidence="1">Uncharacterized protein</fullName>
    </submittedName>
</protein>
<reference evidence="1 2" key="1">
    <citation type="journal article" date="2019" name="Commun. Biol.">
        <title>The bagworm genome reveals a unique fibroin gene that provides high tensile strength.</title>
        <authorList>
            <person name="Kono N."/>
            <person name="Nakamura H."/>
            <person name="Ohtoshi R."/>
            <person name="Tomita M."/>
            <person name="Numata K."/>
            <person name="Arakawa K."/>
        </authorList>
    </citation>
    <scope>NUCLEOTIDE SEQUENCE [LARGE SCALE GENOMIC DNA]</scope>
</reference>
<name>A0A4C1ZLI6_EUMVA</name>
<comment type="caution">
    <text evidence="1">The sequence shown here is derived from an EMBL/GenBank/DDBJ whole genome shotgun (WGS) entry which is preliminary data.</text>
</comment>
<accession>A0A4C1ZLI6</accession>
<evidence type="ECO:0000313" key="1">
    <source>
        <dbReference type="EMBL" id="GBP89741.1"/>
    </source>
</evidence>
<dbReference type="Proteomes" id="UP000299102">
    <property type="component" value="Unassembled WGS sequence"/>
</dbReference>
<sequence>MPTRRRCCQGDALYDRRGAPQYMICVRRRGLCIGKRKAPRPSSVHDPCKYHATIDPISAVLEERGTYGVDPKYMKENTEYQRSLTEKRLILRYAQEQTGKALCDEETLITRVAAPPFRSVDFDD</sequence>
<gene>
    <name evidence="1" type="ORF">EVAR_42862_1</name>
</gene>
<evidence type="ECO:0000313" key="2">
    <source>
        <dbReference type="Proteomes" id="UP000299102"/>
    </source>
</evidence>
<dbReference type="EMBL" id="BGZK01002025">
    <property type="protein sequence ID" value="GBP89741.1"/>
    <property type="molecule type" value="Genomic_DNA"/>
</dbReference>
<organism evidence="1 2">
    <name type="scientific">Eumeta variegata</name>
    <name type="common">Bagworm moth</name>
    <name type="synonym">Eumeta japonica</name>
    <dbReference type="NCBI Taxonomy" id="151549"/>
    <lineage>
        <taxon>Eukaryota</taxon>
        <taxon>Metazoa</taxon>
        <taxon>Ecdysozoa</taxon>
        <taxon>Arthropoda</taxon>
        <taxon>Hexapoda</taxon>
        <taxon>Insecta</taxon>
        <taxon>Pterygota</taxon>
        <taxon>Neoptera</taxon>
        <taxon>Endopterygota</taxon>
        <taxon>Lepidoptera</taxon>
        <taxon>Glossata</taxon>
        <taxon>Ditrysia</taxon>
        <taxon>Tineoidea</taxon>
        <taxon>Psychidae</taxon>
        <taxon>Oiketicinae</taxon>
        <taxon>Eumeta</taxon>
    </lineage>
</organism>
<keyword evidence="2" id="KW-1185">Reference proteome</keyword>
<dbReference type="AlphaFoldDB" id="A0A4C1ZLI6"/>
<proteinExistence type="predicted"/>